<dbReference type="InterPro" id="IPR035474">
    <property type="entry name" value="SIS_Kpsf"/>
</dbReference>
<feature type="compositionally biased region" description="Pro residues" evidence="1">
    <location>
        <begin position="37"/>
        <end position="46"/>
    </location>
</feature>
<dbReference type="CDD" id="cd05014">
    <property type="entry name" value="SIS_Kpsf"/>
    <property type="match status" value="1"/>
</dbReference>
<evidence type="ECO:0000259" key="2">
    <source>
        <dbReference type="PROSITE" id="PS51464"/>
    </source>
</evidence>
<organism evidence="3 4">
    <name type="scientific">Lomentospora prolificans</name>
    <dbReference type="NCBI Taxonomy" id="41688"/>
    <lineage>
        <taxon>Eukaryota</taxon>
        <taxon>Fungi</taxon>
        <taxon>Dikarya</taxon>
        <taxon>Ascomycota</taxon>
        <taxon>Pezizomycotina</taxon>
        <taxon>Sordariomycetes</taxon>
        <taxon>Hypocreomycetidae</taxon>
        <taxon>Microascales</taxon>
        <taxon>Microascaceae</taxon>
        <taxon>Lomentospora</taxon>
    </lineage>
</organism>
<dbReference type="InParanoid" id="A0A2N3N042"/>
<feature type="region of interest" description="Disordered" evidence="1">
    <location>
        <begin position="31"/>
        <end position="51"/>
    </location>
</feature>
<dbReference type="SUPFAM" id="SSF53697">
    <property type="entry name" value="SIS domain"/>
    <property type="match status" value="1"/>
</dbReference>
<protein>
    <recommendedName>
        <fullName evidence="2">SIS domain-containing protein</fullName>
    </recommendedName>
</protein>
<dbReference type="InterPro" id="IPR001347">
    <property type="entry name" value="SIS_dom"/>
</dbReference>
<dbReference type="GO" id="GO:1901135">
    <property type="term" value="P:carbohydrate derivative metabolic process"/>
    <property type="evidence" value="ECO:0007669"/>
    <property type="project" value="InterPro"/>
</dbReference>
<dbReference type="PANTHER" id="PTHR38418:SF2">
    <property type="entry name" value="SUGAR ISOMERASE, KPSF_GUTQ (AFU_ORTHOLOGUE AFUA_6G08860)"/>
    <property type="match status" value="1"/>
</dbReference>
<gene>
    <name evidence="3" type="ORF">jhhlp_007632</name>
</gene>
<feature type="region of interest" description="Disordered" evidence="1">
    <location>
        <begin position="1"/>
        <end position="20"/>
    </location>
</feature>
<sequence length="435" mass="47111">MTTSRIGHPAMANRPLEHRPVQNSAVFVPGSDQYAAVPPPSPPSPSVHPSSGTYLCDQFEELNLEHVSRRLGRHKSVAAAEHHASLEKRLHGALHVLNTEATALRYITRLYETDPVARDGFCRTVEAVTRHNGERGKLIITGVGKSGLIAKKLVATFNSLAIPTTFLHPTEALHGDLGMIGRYDTLMFITFSGKTQELLSLLPHIDGSFPVILLTSHTRPDGCDFIRLRPDTILLPAPVHESETTSFGVPAPTTSTTVALAVGDAVAITSAKEIHSCVSRVFAKHHPGGAIGAAYRRPESTRDIAIPLHEIPLLEIRRQTTGADVLKAGYVSQSGWVRLPDGRVASPSRIKALGNEELIARLEHVSGLFVARNDMLSICGTTNLRRAVDFVVSNMKQASDDGEDVCDSRTILAVLEKGEIMGVLEVGELLTWNDS</sequence>
<dbReference type="VEuPathDB" id="FungiDB:jhhlp_007632"/>
<proteinExistence type="predicted"/>
<dbReference type="STRING" id="41688.A0A2N3N042"/>
<evidence type="ECO:0000313" key="4">
    <source>
        <dbReference type="Proteomes" id="UP000233524"/>
    </source>
</evidence>
<name>A0A2N3N042_9PEZI</name>
<reference evidence="3 4" key="1">
    <citation type="journal article" date="2017" name="G3 (Bethesda)">
        <title>First Draft Genome Sequence of the Pathogenic Fungus Lomentospora prolificans (Formerly Scedosporium prolificans).</title>
        <authorList>
            <person name="Luo R."/>
            <person name="Zimin A."/>
            <person name="Workman R."/>
            <person name="Fan Y."/>
            <person name="Pertea G."/>
            <person name="Grossman N."/>
            <person name="Wear M.P."/>
            <person name="Jia B."/>
            <person name="Miller H."/>
            <person name="Casadevall A."/>
            <person name="Timp W."/>
            <person name="Zhang S.X."/>
            <person name="Salzberg S.L."/>
        </authorList>
    </citation>
    <scope>NUCLEOTIDE SEQUENCE [LARGE SCALE GENOMIC DNA]</scope>
    <source>
        <strain evidence="3 4">JHH-5317</strain>
    </source>
</reference>
<dbReference type="PANTHER" id="PTHR38418">
    <property type="entry name" value="SUGAR ISOMERASE, KPSF/GUTQ (AFU_ORTHOLOGUE AFUA_6G08860)"/>
    <property type="match status" value="1"/>
</dbReference>
<dbReference type="InterPro" id="IPR046348">
    <property type="entry name" value="SIS_dom_sf"/>
</dbReference>
<dbReference type="OrthoDB" id="1872003at2759"/>
<evidence type="ECO:0000256" key="1">
    <source>
        <dbReference type="SAM" id="MobiDB-lite"/>
    </source>
</evidence>
<dbReference type="GO" id="GO:0097367">
    <property type="term" value="F:carbohydrate derivative binding"/>
    <property type="evidence" value="ECO:0007669"/>
    <property type="project" value="InterPro"/>
</dbReference>
<feature type="domain" description="SIS" evidence="2">
    <location>
        <begin position="124"/>
        <end position="276"/>
    </location>
</feature>
<accession>A0A2N3N042</accession>
<dbReference type="PROSITE" id="PS51464">
    <property type="entry name" value="SIS"/>
    <property type="match status" value="1"/>
</dbReference>
<dbReference type="Gene3D" id="3.40.50.10490">
    <property type="entry name" value="Glucose-6-phosphate isomerase like protein, domain 1"/>
    <property type="match status" value="1"/>
</dbReference>
<dbReference type="EMBL" id="NLAX01001139">
    <property type="protein sequence ID" value="PKS05803.1"/>
    <property type="molecule type" value="Genomic_DNA"/>
</dbReference>
<dbReference type="AlphaFoldDB" id="A0A2N3N042"/>
<dbReference type="Pfam" id="PF01380">
    <property type="entry name" value="SIS"/>
    <property type="match status" value="1"/>
</dbReference>
<comment type="caution">
    <text evidence="3">The sequence shown here is derived from an EMBL/GenBank/DDBJ whole genome shotgun (WGS) entry which is preliminary data.</text>
</comment>
<dbReference type="Proteomes" id="UP000233524">
    <property type="component" value="Unassembled WGS sequence"/>
</dbReference>
<keyword evidence="4" id="KW-1185">Reference proteome</keyword>
<evidence type="ECO:0000313" key="3">
    <source>
        <dbReference type="EMBL" id="PKS05803.1"/>
    </source>
</evidence>